<keyword evidence="2" id="KW-0560">Oxidoreductase</keyword>
<name>A0A9D1VBD0_9BACT</name>
<dbReference type="AlphaFoldDB" id="A0A9D1VBD0"/>
<feature type="non-terminal residue" evidence="6">
    <location>
        <position position="1"/>
    </location>
</feature>
<feature type="compositionally biased region" description="Basic and acidic residues" evidence="4">
    <location>
        <begin position="74"/>
        <end position="84"/>
    </location>
</feature>
<evidence type="ECO:0000256" key="2">
    <source>
        <dbReference type="ARBA" id="ARBA00023002"/>
    </source>
</evidence>
<gene>
    <name evidence="6" type="ORF">H9862_04530</name>
</gene>
<evidence type="ECO:0000256" key="1">
    <source>
        <dbReference type="ARBA" id="ARBA00001964"/>
    </source>
</evidence>
<dbReference type="Gene3D" id="3.40.50.970">
    <property type="match status" value="1"/>
</dbReference>
<feature type="region of interest" description="Disordered" evidence="4">
    <location>
        <begin position="70"/>
        <end position="92"/>
    </location>
</feature>
<dbReference type="Proteomes" id="UP000823964">
    <property type="component" value="Unassembled WGS sequence"/>
</dbReference>
<evidence type="ECO:0000313" key="7">
    <source>
        <dbReference type="Proteomes" id="UP000823964"/>
    </source>
</evidence>
<accession>A0A9D1VBD0</accession>
<evidence type="ECO:0000259" key="5">
    <source>
        <dbReference type="Pfam" id="PF00676"/>
    </source>
</evidence>
<dbReference type="InterPro" id="IPR001017">
    <property type="entry name" value="DH_E1"/>
</dbReference>
<dbReference type="Pfam" id="PF00676">
    <property type="entry name" value="E1_dh"/>
    <property type="match status" value="1"/>
</dbReference>
<reference evidence="6" key="2">
    <citation type="submission" date="2021-04" db="EMBL/GenBank/DDBJ databases">
        <authorList>
            <person name="Gilroy R."/>
        </authorList>
    </citation>
    <scope>NUCLEOTIDE SEQUENCE</scope>
    <source>
        <strain evidence="6">14975</strain>
    </source>
</reference>
<feature type="domain" description="Dehydrogenase E1 component" evidence="5">
    <location>
        <begin position="4"/>
        <end position="78"/>
    </location>
</feature>
<dbReference type="GO" id="GO:0016624">
    <property type="term" value="F:oxidoreductase activity, acting on the aldehyde or oxo group of donors, disulfide as acceptor"/>
    <property type="evidence" value="ECO:0007669"/>
    <property type="project" value="InterPro"/>
</dbReference>
<evidence type="ECO:0000256" key="4">
    <source>
        <dbReference type="SAM" id="MobiDB-lite"/>
    </source>
</evidence>
<reference evidence="6" key="1">
    <citation type="journal article" date="2021" name="PeerJ">
        <title>Extensive microbial diversity within the chicken gut microbiome revealed by metagenomics and culture.</title>
        <authorList>
            <person name="Gilroy R."/>
            <person name="Ravi A."/>
            <person name="Getino M."/>
            <person name="Pursley I."/>
            <person name="Horton D.L."/>
            <person name="Alikhan N.F."/>
            <person name="Baker D."/>
            <person name="Gharbi K."/>
            <person name="Hall N."/>
            <person name="Watson M."/>
            <person name="Adriaenssens E.M."/>
            <person name="Foster-Nyarko E."/>
            <person name="Jarju S."/>
            <person name="Secka A."/>
            <person name="Antonio M."/>
            <person name="Oren A."/>
            <person name="Chaudhuri R.R."/>
            <person name="La Ragione R."/>
            <person name="Hildebrand F."/>
            <person name="Pallen M.J."/>
        </authorList>
    </citation>
    <scope>NUCLEOTIDE SEQUENCE</scope>
    <source>
        <strain evidence="6">14975</strain>
    </source>
</reference>
<comment type="cofactor">
    <cofactor evidence="1">
        <name>thiamine diphosphate</name>
        <dbReference type="ChEBI" id="CHEBI:58937"/>
    </cofactor>
</comment>
<protein>
    <submittedName>
        <fullName evidence="6">Thiamine pyrophosphate-dependent dehydrogenase E1 component subunit alpha</fullName>
    </submittedName>
</protein>
<evidence type="ECO:0000256" key="3">
    <source>
        <dbReference type="ARBA" id="ARBA00023052"/>
    </source>
</evidence>
<evidence type="ECO:0000313" key="6">
    <source>
        <dbReference type="EMBL" id="HIX19854.1"/>
    </source>
</evidence>
<comment type="caution">
    <text evidence="6">The sequence shown here is derived from an EMBL/GenBank/DDBJ whole genome shotgun (WGS) entry which is preliminary data.</text>
</comment>
<organism evidence="6 7">
    <name type="scientific">Candidatus Akkermansia intestinigallinarum</name>
    <dbReference type="NCBI Taxonomy" id="2838431"/>
    <lineage>
        <taxon>Bacteria</taxon>
        <taxon>Pseudomonadati</taxon>
        <taxon>Verrucomicrobiota</taxon>
        <taxon>Verrucomicrobiia</taxon>
        <taxon>Verrucomicrobiales</taxon>
        <taxon>Akkermansiaceae</taxon>
        <taxon>Akkermansia</taxon>
    </lineage>
</organism>
<proteinExistence type="predicted"/>
<keyword evidence="3" id="KW-0786">Thiamine pyrophosphate</keyword>
<sequence>VVATTLRMCGHGEHDDSSYIPAELKAAYADRDPLEVARRQLTELGWLSPEADADLRQRCADEVQRCVAQAQREPGPDPRTEDWHATSWLPIR</sequence>
<dbReference type="SUPFAM" id="SSF52518">
    <property type="entry name" value="Thiamin diphosphate-binding fold (THDP-binding)"/>
    <property type="match status" value="1"/>
</dbReference>
<dbReference type="InterPro" id="IPR029061">
    <property type="entry name" value="THDP-binding"/>
</dbReference>
<dbReference type="EMBL" id="DXFQ01000076">
    <property type="protein sequence ID" value="HIX19854.1"/>
    <property type="molecule type" value="Genomic_DNA"/>
</dbReference>